<dbReference type="EMBL" id="JAMOIL010000026">
    <property type="protein sequence ID" value="MCM0621960.1"/>
    <property type="molecule type" value="Genomic_DNA"/>
</dbReference>
<gene>
    <name evidence="1" type="ORF">M8330_16840</name>
</gene>
<sequence length="459" mass="49924">MNPRPTTYGEHAENVAGALTRLMSGASIPTEESDVDQLLFYRDVVADSLRQRLHDLALLPVVDRAQRAPAAWATKQEELLPTAVAAIASELPRRPPPAVRPMDLFARRSDDPAVGLWRTAAVESMSASHVLSTSSDRTWRQQESARWHVLRDVSTTLESLLILDDALREVGLRNEHDAPVPSMDATTRRAVLSQTTRLAGWFAPSEPTDHAVAAPDTPAPTRHATPVHLVKRAADLPGAQRALASSLRARTATNTGFADEPHITATSARHLVSGQLFVLDLARRLAPQPISPGGAVDIMNQSLTQVDRQIQRLIDLDPSRSEATALPFLQQAEIVTSLHRLLRDRQLHPLTPAQADEWGETTRAATHALAVSLRRELLRDDSNLRIDDLTGSVGPTRVLRRSALECAVTALIAATREPASAATTVTIQRAVLRCALDETPPLQAGALPVSSHRHSTPSR</sequence>
<dbReference type="RefSeq" id="WP_250828278.1">
    <property type="nucleotide sequence ID" value="NZ_JAMOIL010000026.1"/>
</dbReference>
<keyword evidence="2" id="KW-1185">Reference proteome</keyword>
<evidence type="ECO:0000313" key="2">
    <source>
        <dbReference type="Proteomes" id="UP001139485"/>
    </source>
</evidence>
<name>A0A9X2D9Q3_9ACTN</name>
<reference evidence="1" key="1">
    <citation type="submission" date="2022-05" db="EMBL/GenBank/DDBJ databases">
        <authorList>
            <person name="Tuo L."/>
        </authorList>
    </citation>
    <scope>NUCLEOTIDE SEQUENCE</scope>
    <source>
        <strain evidence="1">BSK12Z-4</strain>
    </source>
</reference>
<dbReference type="AlphaFoldDB" id="A0A9X2D9Q3"/>
<comment type="caution">
    <text evidence="1">The sequence shown here is derived from an EMBL/GenBank/DDBJ whole genome shotgun (WGS) entry which is preliminary data.</text>
</comment>
<accession>A0A9X2D9Q3</accession>
<evidence type="ECO:0000313" key="1">
    <source>
        <dbReference type="EMBL" id="MCM0621960.1"/>
    </source>
</evidence>
<proteinExistence type="predicted"/>
<dbReference type="Proteomes" id="UP001139485">
    <property type="component" value="Unassembled WGS sequence"/>
</dbReference>
<protein>
    <submittedName>
        <fullName evidence="1">Uncharacterized protein</fullName>
    </submittedName>
</protein>
<organism evidence="1 2">
    <name type="scientific">Nocardioides bruguierae</name>
    <dbReference type="NCBI Taxonomy" id="2945102"/>
    <lineage>
        <taxon>Bacteria</taxon>
        <taxon>Bacillati</taxon>
        <taxon>Actinomycetota</taxon>
        <taxon>Actinomycetes</taxon>
        <taxon>Propionibacteriales</taxon>
        <taxon>Nocardioidaceae</taxon>
        <taxon>Nocardioides</taxon>
    </lineage>
</organism>